<keyword evidence="2" id="KW-1185">Reference proteome</keyword>
<name>A0ABT5SZZ4_9PSEU</name>
<dbReference type="Proteomes" id="UP001300763">
    <property type="component" value="Unassembled WGS sequence"/>
</dbReference>
<organism evidence="1 2">
    <name type="scientific">Actinomycetospora lemnae</name>
    <dbReference type="NCBI Taxonomy" id="3019891"/>
    <lineage>
        <taxon>Bacteria</taxon>
        <taxon>Bacillati</taxon>
        <taxon>Actinomycetota</taxon>
        <taxon>Actinomycetes</taxon>
        <taxon>Pseudonocardiales</taxon>
        <taxon>Pseudonocardiaceae</taxon>
        <taxon>Actinomycetospora</taxon>
    </lineage>
</organism>
<sequence length="133" mass="14420">MSGPDRIRCAVAAAENGSQWWDLAARTQRARQGETIDHGDLYRLACEVVTTLRTLDDPVGVLARQTEAYGDGRPLRDDDGSDPATRLEWAVLSAGALRAELSSALDHANSYWSAIGHIGLDHLTHEPCEGGRP</sequence>
<reference evidence="1 2" key="1">
    <citation type="submission" date="2023-02" db="EMBL/GenBank/DDBJ databases">
        <title>Genome sequencing required for Actinomycetospora new species description.</title>
        <authorList>
            <person name="Saimee Y."/>
            <person name="Duangmal K."/>
        </authorList>
    </citation>
    <scope>NUCLEOTIDE SEQUENCE [LARGE SCALE GENOMIC DNA]</scope>
    <source>
        <strain evidence="1 2">DW7H6</strain>
    </source>
</reference>
<evidence type="ECO:0000313" key="1">
    <source>
        <dbReference type="EMBL" id="MDD7968444.1"/>
    </source>
</evidence>
<accession>A0ABT5SZZ4</accession>
<protein>
    <submittedName>
        <fullName evidence="1">Uncharacterized protein</fullName>
    </submittedName>
</protein>
<proteinExistence type="predicted"/>
<gene>
    <name evidence="1" type="ORF">PGB27_24135</name>
</gene>
<dbReference type="EMBL" id="JAQZAO010000012">
    <property type="protein sequence ID" value="MDD7968444.1"/>
    <property type="molecule type" value="Genomic_DNA"/>
</dbReference>
<comment type="caution">
    <text evidence="1">The sequence shown here is derived from an EMBL/GenBank/DDBJ whole genome shotgun (WGS) entry which is preliminary data.</text>
</comment>
<dbReference type="RefSeq" id="WP_274202974.1">
    <property type="nucleotide sequence ID" value="NZ_JAQZAO010000012.1"/>
</dbReference>
<evidence type="ECO:0000313" key="2">
    <source>
        <dbReference type="Proteomes" id="UP001300763"/>
    </source>
</evidence>